<reference evidence="1" key="1">
    <citation type="submission" date="2022-09" db="EMBL/GenBank/DDBJ databases">
        <title>Fusarium specimens isolated from Avocado Roots.</title>
        <authorList>
            <person name="Stajich J."/>
            <person name="Roper C."/>
            <person name="Heimlech-Rivalta G."/>
        </authorList>
    </citation>
    <scope>NUCLEOTIDE SEQUENCE</scope>
    <source>
        <strain evidence="1">CF00095</strain>
    </source>
</reference>
<dbReference type="Proteomes" id="UP001152024">
    <property type="component" value="Unassembled WGS sequence"/>
</dbReference>
<sequence>MSLSPAMVYHLLHNLNANVKVTINSETYDKKSIYLTDARRTGIMLRDSRLTLRDHSALTRFVVEAVGDNQFILQVPAMQNDNCYVFTANKGAFYAKAPRDKAQRFQFEITELGLELFLEGD</sequence>
<protein>
    <submittedName>
        <fullName evidence="1">Uncharacterized protein</fullName>
    </submittedName>
</protein>
<name>A0ABQ8R249_FUSEQ</name>
<evidence type="ECO:0000313" key="2">
    <source>
        <dbReference type="Proteomes" id="UP001152024"/>
    </source>
</evidence>
<dbReference type="EMBL" id="JAOQBH010000018">
    <property type="protein sequence ID" value="KAJ4123083.1"/>
    <property type="molecule type" value="Genomic_DNA"/>
</dbReference>
<organism evidence="1 2">
    <name type="scientific">Fusarium equiseti</name>
    <name type="common">Fusarium scirpi</name>
    <dbReference type="NCBI Taxonomy" id="61235"/>
    <lineage>
        <taxon>Eukaryota</taxon>
        <taxon>Fungi</taxon>
        <taxon>Dikarya</taxon>
        <taxon>Ascomycota</taxon>
        <taxon>Pezizomycotina</taxon>
        <taxon>Sordariomycetes</taxon>
        <taxon>Hypocreomycetidae</taxon>
        <taxon>Hypocreales</taxon>
        <taxon>Nectriaceae</taxon>
        <taxon>Fusarium</taxon>
        <taxon>Fusarium incarnatum-equiseti species complex</taxon>
    </lineage>
</organism>
<evidence type="ECO:0000313" key="1">
    <source>
        <dbReference type="EMBL" id="KAJ4123083.1"/>
    </source>
</evidence>
<keyword evidence="2" id="KW-1185">Reference proteome</keyword>
<comment type="caution">
    <text evidence="1">The sequence shown here is derived from an EMBL/GenBank/DDBJ whole genome shotgun (WGS) entry which is preliminary data.</text>
</comment>
<proteinExistence type="predicted"/>
<accession>A0ABQ8R249</accession>
<gene>
    <name evidence="1" type="ORF">NW768_010076</name>
</gene>